<evidence type="ECO:0000256" key="2">
    <source>
        <dbReference type="SAM" id="Phobius"/>
    </source>
</evidence>
<gene>
    <name evidence="4" type="ORF">Arub01_08180</name>
</gene>
<dbReference type="Gene3D" id="2.60.40.290">
    <property type="match status" value="1"/>
</dbReference>
<organism evidence="4 5">
    <name type="scientific">Actinomadura rubrobrunea</name>
    <dbReference type="NCBI Taxonomy" id="115335"/>
    <lineage>
        <taxon>Bacteria</taxon>
        <taxon>Bacillati</taxon>
        <taxon>Actinomycetota</taxon>
        <taxon>Actinomycetes</taxon>
        <taxon>Streptosporangiales</taxon>
        <taxon>Thermomonosporaceae</taxon>
        <taxon>Actinomadura</taxon>
    </lineage>
</organism>
<dbReference type="GO" id="GO:0005975">
    <property type="term" value="P:carbohydrate metabolic process"/>
    <property type="evidence" value="ECO:0007669"/>
    <property type="project" value="InterPro"/>
</dbReference>
<feature type="domain" description="CBM2" evidence="3">
    <location>
        <begin position="88"/>
        <end position="201"/>
    </location>
</feature>
<keyword evidence="2" id="KW-1133">Transmembrane helix</keyword>
<keyword evidence="2" id="KW-0472">Membrane</keyword>
<keyword evidence="2" id="KW-0812">Transmembrane</keyword>
<proteinExistence type="predicted"/>
<dbReference type="GO" id="GO:0030247">
    <property type="term" value="F:polysaccharide binding"/>
    <property type="evidence" value="ECO:0007669"/>
    <property type="project" value="UniProtKB-UniRule"/>
</dbReference>
<dbReference type="EMBL" id="BSRZ01000001">
    <property type="protein sequence ID" value="GLW62574.1"/>
    <property type="molecule type" value="Genomic_DNA"/>
</dbReference>
<feature type="region of interest" description="Disordered" evidence="1">
    <location>
        <begin position="1"/>
        <end position="23"/>
    </location>
</feature>
<comment type="caution">
    <text evidence="4">The sequence shown here is derived from an EMBL/GenBank/DDBJ whole genome shotgun (WGS) entry which is preliminary data.</text>
</comment>
<feature type="transmembrane region" description="Helical" evidence="2">
    <location>
        <begin position="31"/>
        <end position="56"/>
    </location>
</feature>
<dbReference type="SMART" id="SM00637">
    <property type="entry name" value="CBD_II"/>
    <property type="match status" value="1"/>
</dbReference>
<dbReference type="SUPFAM" id="SSF49384">
    <property type="entry name" value="Carbohydrate-binding domain"/>
    <property type="match status" value="1"/>
</dbReference>
<dbReference type="InterPro" id="IPR001919">
    <property type="entry name" value="CBD2"/>
</dbReference>
<dbReference type="InterPro" id="IPR008965">
    <property type="entry name" value="CBM2/CBM3_carb-bd_dom_sf"/>
</dbReference>
<evidence type="ECO:0000313" key="4">
    <source>
        <dbReference type="EMBL" id="GLW62574.1"/>
    </source>
</evidence>
<dbReference type="Pfam" id="PF00553">
    <property type="entry name" value="CBM_2"/>
    <property type="match status" value="1"/>
</dbReference>
<reference evidence="4" key="1">
    <citation type="submission" date="2023-02" db="EMBL/GenBank/DDBJ databases">
        <title>Actinomadura rubrobrunea NBRC 14622.</title>
        <authorList>
            <person name="Ichikawa N."/>
            <person name="Sato H."/>
            <person name="Tonouchi N."/>
        </authorList>
    </citation>
    <scope>NUCLEOTIDE SEQUENCE</scope>
    <source>
        <strain evidence="4">NBRC 14622</strain>
    </source>
</reference>
<name>A0A9W6PT24_9ACTN</name>
<keyword evidence="5" id="KW-1185">Reference proteome</keyword>
<dbReference type="GO" id="GO:0004553">
    <property type="term" value="F:hydrolase activity, hydrolyzing O-glycosyl compounds"/>
    <property type="evidence" value="ECO:0007669"/>
    <property type="project" value="InterPro"/>
</dbReference>
<sequence length="201" mass="21307">MGRHTKPSRPEDEAGATGADPPRTGRRWLRLIGLVPLPLFPMLALVIAVGVVAYAFSTQQISLNFAGGAPSEPHTGNRDSQVSDRGQGGRASRGVERSDGLVVGFRVRSRTATGYRARATIANRGARPVPKWALAFRIKGSRVVSLSGGVVVRTGATGWVRSRPGAPELAPGQSVRVEFVGTGTPRTPYKCILNSQPCTLV</sequence>
<dbReference type="PROSITE" id="PS51173">
    <property type="entry name" value="CBM2"/>
    <property type="match status" value="1"/>
</dbReference>
<protein>
    <recommendedName>
        <fullName evidence="3">CBM2 domain-containing protein</fullName>
    </recommendedName>
</protein>
<dbReference type="AlphaFoldDB" id="A0A9W6PT24"/>
<accession>A0A9W6PT24</accession>
<feature type="region of interest" description="Disordered" evidence="1">
    <location>
        <begin position="67"/>
        <end position="95"/>
    </location>
</feature>
<evidence type="ECO:0000259" key="3">
    <source>
        <dbReference type="PROSITE" id="PS51173"/>
    </source>
</evidence>
<dbReference type="InterPro" id="IPR012291">
    <property type="entry name" value="CBM2_carb-bd_dom_sf"/>
</dbReference>
<evidence type="ECO:0000313" key="5">
    <source>
        <dbReference type="Proteomes" id="UP001165124"/>
    </source>
</evidence>
<evidence type="ECO:0000256" key="1">
    <source>
        <dbReference type="SAM" id="MobiDB-lite"/>
    </source>
</evidence>
<dbReference type="Proteomes" id="UP001165124">
    <property type="component" value="Unassembled WGS sequence"/>
</dbReference>